<organism evidence="1 2">
    <name type="scientific">Nitratidesulfovibrio vulgaris (strain DP4)</name>
    <name type="common">Desulfovibrio vulgaris</name>
    <dbReference type="NCBI Taxonomy" id="391774"/>
    <lineage>
        <taxon>Bacteria</taxon>
        <taxon>Pseudomonadati</taxon>
        <taxon>Thermodesulfobacteriota</taxon>
        <taxon>Desulfovibrionia</taxon>
        <taxon>Desulfovibrionales</taxon>
        <taxon>Desulfovibrionaceae</taxon>
        <taxon>Nitratidesulfovibrio</taxon>
    </lineage>
</organism>
<dbReference type="Proteomes" id="UP000009173">
    <property type="component" value="Chromosome"/>
</dbReference>
<accession>A0A0H3A750</accession>
<protein>
    <submittedName>
        <fullName evidence="1">Uncharacterized protein</fullName>
    </submittedName>
</protein>
<reference evidence="2" key="1">
    <citation type="journal article" date="2009" name="Environ. Microbiol.">
        <title>Contribution of mobile genetic elements to Desulfovibrio vulgaris genome plasticity.</title>
        <authorList>
            <person name="Walker C.B."/>
            <person name="Stolyar S."/>
            <person name="Chivian D."/>
            <person name="Pinel N."/>
            <person name="Gabster J.A."/>
            <person name="Dehal P.S."/>
            <person name="He Z."/>
            <person name="Yang Z.K."/>
            <person name="Yen H.C."/>
            <person name="Zhou J."/>
            <person name="Wall J.D."/>
            <person name="Hazen T.C."/>
            <person name="Arkin A.P."/>
            <person name="Stahl D.A."/>
        </authorList>
    </citation>
    <scope>NUCLEOTIDE SEQUENCE [LARGE SCALE GENOMIC DNA]</scope>
    <source>
        <strain evidence="2">DP4</strain>
    </source>
</reference>
<dbReference type="AlphaFoldDB" id="A0A0H3A750"/>
<dbReference type="HOGENOM" id="CLU_1872130_0_0_7"/>
<proteinExistence type="predicted"/>
<dbReference type="EMBL" id="CP000527">
    <property type="protein sequence ID" value="ABM27272.1"/>
    <property type="molecule type" value="Genomic_DNA"/>
</dbReference>
<evidence type="ECO:0000313" key="1">
    <source>
        <dbReference type="EMBL" id="ABM27272.1"/>
    </source>
</evidence>
<sequence length="136" mass="15433">MYVSTSTSSWQGQRGVTLPVRTLSGVLRWCFFRWPVMRGHDLRERLGFKRWFHLAVLVGGQVLTCSNEDLNTTDARGESLAVVWWSRQGAFGHPTHLASSGRTWVLRAHSGRLPPDMPRRVHASADWRGMEYGAVL</sequence>
<gene>
    <name evidence="1" type="ordered locus">Dvul_0248</name>
</gene>
<name>A0A0H3A750_NITV4</name>
<evidence type="ECO:0000313" key="2">
    <source>
        <dbReference type="Proteomes" id="UP000009173"/>
    </source>
</evidence>
<dbReference type="KEGG" id="dvl:Dvul_0248"/>